<dbReference type="EMBL" id="JASCZI010035780">
    <property type="protein sequence ID" value="MED6129591.1"/>
    <property type="molecule type" value="Genomic_DNA"/>
</dbReference>
<evidence type="ECO:0000313" key="2">
    <source>
        <dbReference type="EMBL" id="MED6129591.1"/>
    </source>
</evidence>
<feature type="region of interest" description="Disordered" evidence="1">
    <location>
        <begin position="79"/>
        <end position="100"/>
    </location>
</feature>
<proteinExistence type="predicted"/>
<evidence type="ECO:0000313" key="3">
    <source>
        <dbReference type="Proteomes" id="UP001341840"/>
    </source>
</evidence>
<protein>
    <submittedName>
        <fullName evidence="2">Uncharacterized protein</fullName>
    </submittedName>
</protein>
<keyword evidence="3" id="KW-1185">Reference proteome</keyword>
<accession>A0ABU6RZJ9</accession>
<sequence length="100" mass="10474">ISSVLERVSAIVRRFFPSPLHIDPATLPPWKSTSIAPRSLLLPLLFCLGPLDLRPSSVASAGSGSNNFASDSLVHKTGVPSSDLGEGYNLLPLSSSTSSN</sequence>
<feature type="non-terminal residue" evidence="2">
    <location>
        <position position="1"/>
    </location>
</feature>
<reference evidence="2 3" key="1">
    <citation type="journal article" date="2023" name="Plants (Basel)">
        <title>Bridging the Gap: Combining Genomics and Transcriptomics Approaches to Understand Stylosanthes scabra, an Orphan Legume from the Brazilian Caatinga.</title>
        <authorList>
            <person name="Ferreira-Neto J.R.C."/>
            <person name="da Silva M.D."/>
            <person name="Binneck E."/>
            <person name="de Melo N.F."/>
            <person name="da Silva R.H."/>
            <person name="de Melo A.L.T.M."/>
            <person name="Pandolfi V."/>
            <person name="Bustamante F.O."/>
            <person name="Brasileiro-Vidal A.C."/>
            <person name="Benko-Iseppon A.M."/>
        </authorList>
    </citation>
    <scope>NUCLEOTIDE SEQUENCE [LARGE SCALE GENOMIC DNA]</scope>
    <source>
        <tissue evidence="2">Leaves</tissue>
    </source>
</reference>
<organism evidence="2 3">
    <name type="scientific">Stylosanthes scabra</name>
    <dbReference type="NCBI Taxonomy" id="79078"/>
    <lineage>
        <taxon>Eukaryota</taxon>
        <taxon>Viridiplantae</taxon>
        <taxon>Streptophyta</taxon>
        <taxon>Embryophyta</taxon>
        <taxon>Tracheophyta</taxon>
        <taxon>Spermatophyta</taxon>
        <taxon>Magnoliopsida</taxon>
        <taxon>eudicotyledons</taxon>
        <taxon>Gunneridae</taxon>
        <taxon>Pentapetalae</taxon>
        <taxon>rosids</taxon>
        <taxon>fabids</taxon>
        <taxon>Fabales</taxon>
        <taxon>Fabaceae</taxon>
        <taxon>Papilionoideae</taxon>
        <taxon>50 kb inversion clade</taxon>
        <taxon>dalbergioids sensu lato</taxon>
        <taxon>Dalbergieae</taxon>
        <taxon>Pterocarpus clade</taxon>
        <taxon>Stylosanthes</taxon>
    </lineage>
</organism>
<feature type="compositionally biased region" description="Low complexity" evidence="1">
    <location>
        <begin position="90"/>
        <end position="100"/>
    </location>
</feature>
<comment type="caution">
    <text evidence="2">The sequence shown here is derived from an EMBL/GenBank/DDBJ whole genome shotgun (WGS) entry which is preliminary data.</text>
</comment>
<gene>
    <name evidence="2" type="ORF">PIB30_109377</name>
</gene>
<evidence type="ECO:0000256" key="1">
    <source>
        <dbReference type="SAM" id="MobiDB-lite"/>
    </source>
</evidence>
<dbReference type="Proteomes" id="UP001341840">
    <property type="component" value="Unassembled WGS sequence"/>
</dbReference>
<name>A0ABU6RZJ9_9FABA</name>